<protein>
    <submittedName>
        <fullName evidence="7">Uncharacterized protein LOC106070721 isoform X1</fullName>
    </submittedName>
</protein>
<dbReference type="InterPro" id="IPR004031">
    <property type="entry name" value="PMP22/EMP/MP20/Claudin"/>
</dbReference>
<evidence type="ECO:0000256" key="1">
    <source>
        <dbReference type="ARBA" id="ARBA00004141"/>
    </source>
</evidence>
<feature type="transmembrane region" description="Helical" evidence="5">
    <location>
        <begin position="131"/>
        <end position="152"/>
    </location>
</feature>
<dbReference type="Proteomes" id="UP001165740">
    <property type="component" value="Chromosome 13"/>
</dbReference>
<feature type="transmembrane region" description="Helical" evidence="5">
    <location>
        <begin position="28"/>
        <end position="49"/>
    </location>
</feature>
<dbReference type="Pfam" id="PF00822">
    <property type="entry name" value="PMP22_Claudin"/>
    <property type="match status" value="1"/>
</dbReference>
<evidence type="ECO:0000313" key="6">
    <source>
        <dbReference type="Proteomes" id="UP001165740"/>
    </source>
</evidence>
<comment type="subcellular location">
    <subcellularLocation>
        <location evidence="1">Membrane</location>
        <topology evidence="1">Multi-pass membrane protein</topology>
    </subcellularLocation>
</comment>
<dbReference type="RefSeq" id="XP_055864525.1">
    <property type="nucleotide sequence ID" value="XM_056008550.1"/>
</dbReference>
<dbReference type="GO" id="GO:0016020">
    <property type="term" value="C:membrane"/>
    <property type="evidence" value="ECO:0007669"/>
    <property type="project" value="UniProtKB-SubCell"/>
</dbReference>
<feature type="transmembrane region" description="Helical" evidence="5">
    <location>
        <begin position="164"/>
        <end position="188"/>
    </location>
</feature>
<name>A0A9W2YP91_BIOGL</name>
<evidence type="ECO:0000256" key="3">
    <source>
        <dbReference type="ARBA" id="ARBA00022989"/>
    </source>
</evidence>
<evidence type="ECO:0000256" key="4">
    <source>
        <dbReference type="ARBA" id="ARBA00023136"/>
    </source>
</evidence>
<reference evidence="7" key="1">
    <citation type="submission" date="2025-08" db="UniProtKB">
        <authorList>
            <consortium name="RefSeq"/>
        </authorList>
    </citation>
    <scope>IDENTIFICATION</scope>
</reference>
<dbReference type="AlphaFoldDB" id="A0A9W2YP91"/>
<evidence type="ECO:0000256" key="5">
    <source>
        <dbReference type="SAM" id="Phobius"/>
    </source>
</evidence>
<sequence>MSANERRYMHEQTVPLTETMVLLGGQTILYFLSCGLAAVGLVLIIIGVATPEWTAIEVEYIDKKILRNSKGLWRICIDDVCADIVKNKAVSLEVCEAFGLLAVLSGASCLGLLLTHLILQSFRKPSKKFLLTLATLGGILSAVFVTITASVWGALHHVGGRNLYVGYSLILTVIGGILLPISGVLGCLTSRNNRF</sequence>
<accession>A0A9W2YP91</accession>
<dbReference type="GeneID" id="106070721"/>
<dbReference type="Gene3D" id="1.20.140.150">
    <property type="match status" value="1"/>
</dbReference>
<keyword evidence="6" id="KW-1185">Reference proteome</keyword>
<proteinExistence type="predicted"/>
<organism evidence="6 7">
    <name type="scientific">Biomphalaria glabrata</name>
    <name type="common">Bloodfluke planorb</name>
    <name type="synonym">Freshwater snail</name>
    <dbReference type="NCBI Taxonomy" id="6526"/>
    <lineage>
        <taxon>Eukaryota</taxon>
        <taxon>Metazoa</taxon>
        <taxon>Spiralia</taxon>
        <taxon>Lophotrochozoa</taxon>
        <taxon>Mollusca</taxon>
        <taxon>Gastropoda</taxon>
        <taxon>Heterobranchia</taxon>
        <taxon>Euthyneura</taxon>
        <taxon>Panpulmonata</taxon>
        <taxon>Hygrophila</taxon>
        <taxon>Lymnaeoidea</taxon>
        <taxon>Planorbidae</taxon>
        <taxon>Biomphalaria</taxon>
    </lineage>
</organism>
<feature type="transmembrane region" description="Helical" evidence="5">
    <location>
        <begin position="97"/>
        <end position="119"/>
    </location>
</feature>
<keyword evidence="3 5" id="KW-1133">Transmembrane helix</keyword>
<gene>
    <name evidence="7" type="primary">LOC106070721</name>
</gene>
<evidence type="ECO:0000256" key="2">
    <source>
        <dbReference type="ARBA" id="ARBA00022692"/>
    </source>
</evidence>
<dbReference type="OrthoDB" id="6090521at2759"/>
<evidence type="ECO:0000313" key="7">
    <source>
        <dbReference type="RefSeq" id="XP_055864525.1"/>
    </source>
</evidence>
<keyword evidence="2 5" id="KW-0812">Transmembrane</keyword>
<keyword evidence="4 5" id="KW-0472">Membrane</keyword>